<proteinExistence type="predicted"/>
<dbReference type="RefSeq" id="WP_311558400.1">
    <property type="nucleotide sequence ID" value="NZ_JAVREJ010000015.1"/>
</dbReference>
<organism evidence="1 2">
    <name type="scientific">Pseudonocardia charpentierae</name>
    <dbReference type="NCBI Taxonomy" id="3075545"/>
    <lineage>
        <taxon>Bacteria</taxon>
        <taxon>Bacillati</taxon>
        <taxon>Actinomycetota</taxon>
        <taxon>Actinomycetes</taxon>
        <taxon>Pseudonocardiales</taxon>
        <taxon>Pseudonocardiaceae</taxon>
        <taxon>Pseudonocardia</taxon>
    </lineage>
</organism>
<dbReference type="EMBL" id="JAVREJ010000015">
    <property type="protein sequence ID" value="MDT0351905.1"/>
    <property type="molecule type" value="Genomic_DNA"/>
</dbReference>
<evidence type="ECO:0000313" key="2">
    <source>
        <dbReference type="Proteomes" id="UP001183202"/>
    </source>
</evidence>
<accession>A0ABU2ND77</accession>
<keyword evidence="2" id="KW-1185">Reference proteome</keyword>
<dbReference type="Proteomes" id="UP001183202">
    <property type="component" value="Unassembled WGS sequence"/>
</dbReference>
<sequence length="98" mass="10410">MSTPGIPTPDVSAELEAATQRVRELGEQVAEQAKKNGLAWLEGYETVLKNMLDLEEQAAKGTGAEWASTLATTHANFVRSTSEVVLGALRQQLKGGGV</sequence>
<reference evidence="2" key="1">
    <citation type="submission" date="2023-07" db="EMBL/GenBank/DDBJ databases">
        <title>30 novel species of actinomycetes from the DSMZ collection.</title>
        <authorList>
            <person name="Nouioui I."/>
        </authorList>
    </citation>
    <scope>NUCLEOTIDE SEQUENCE [LARGE SCALE GENOMIC DNA]</scope>
    <source>
        <strain evidence="2">DSM 45834</strain>
    </source>
</reference>
<gene>
    <name evidence="1" type="ORF">RM445_20470</name>
</gene>
<comment type="caution">
    <text evidence="1">The sequence shown here is derived from an EMBL/GenBank/DDBJ whole genome shotgun (WGS) entry which is preliminary data.</text>
</comment>
<name>A0ABU2ND77_9PSEU</name>
<protein>
    <recommendedName>
        <fullName evidence="3">Phasin domain-containing protein</fullName>
    </recommendedName>
</protein>
<evidence type="ECO:0008006" key="3">
    <source>
        <dbReference type="Google" id="ProtNLM"/>
    </source>
</evidence>
<evidence type="ECO:0000313" key="1">
    <source>
        <dbReference type="EMBL" id="MDT0351905.1"/>
    </source>
</evidence>